<keyword evidence="3" id="KW-1185">Reference proteome</keyword>
<dbReference type="PANTHER" id="PTHR43372">
    <property type="entry name" value="FATTY-ACID AMIDE HYDROLASE"/>
    <property type="match status" value="1"/>
</dbReference>
<dbReference type="Gene3D" id="3.90.1300.10">
    <property type="entry name" value="Amidase signature (AS) domain"/>
    <property type="match status" value="2"/>
</dbReference>
<organism evidence="2 3">
    <name type="scientific">Larinioides sclopetarius</name>
    <dbReference type="NCBI Taxonomy" id="280406"/>
    <lineage>
        <taxon>Eukaryota</taxon>
        <taxon>Metazoa</taxon>
        <taxon>Ecdysozoa</taxon>
        <taxon>Arthropoda</taxon>
        <taxon>Chelicerata</taxon>
        <taxon>Arachnida</taxon>
        <taxon>Araneae</taxon>
        <taxon>Araneomorphae</taxon>
        <taxon>Entelegynae</taxon>
        <taxon>Araneoidea</taxon>
        <taxon>Araneidae</taxon>
        <taxon>Larinioides</taxon>
    </lineage>
</organism>
<proteinExistence type="predicted"/>
<dbReference type="GO" id="GO:0012505">
    <property type="term" value="C:endomembrane system"/>
    <property type="evidence" value="ECO:0007669"/>
    <property type="project" value="TreeGrafter"/>
</dbReference>
<protein>
    <recommendedName>
        <fullName evidence="1">Amidase domain-containing protein</fullName>
    </recommendedName>
</protein>
<feature type="domain" description="Amidase" evidence="1">
    <location>
        <begin position="2"/>
        <end position="70"/>
    </location>
</feature>
<dbReference type="InterPro" id="IPR036928">
    <property type="entry name" value="AS_sf"/>
</dbReference>
<dbReference type="AlphaFoldDB" id="A0AAV1YPA8"/>
<accession>A0AAV1YPA8</accession>
<evidence type="ECO:0000313" key="3">
    <source>
        <dbReference type="Proteomes" id="UP001497382"/>
    </source>
</evidence>
<dbReference type="SUPFAM" id="SSF75304">
    <property type="entry name" value="Amidase signature (AS) enzymes"/>
    <property type="match status" value="2"/>
</dbReference>
<dbReference type="PANTHER" id="PTHR43372:SF4">
    <property type="entry name" value="FATTY-ACID AMIDE HYDROLASE 2"/>
    <property type="match status" value="1"/>
</dbReference>
<sequence>LRCTGGSKLFEDLVATEDASSVALMRKAGAIVIATTNAPEFALNIEASNKVHGRTRNPYNTKRTPGGSSGLKIWNSHYENQLKSWINEFNSLLDEDTIMLMPSLPFTAPYHHEGFLLGNNVCYTGIFNILGLPSTSCPIGFNKKGMPIGIQIVGSKNNDPLTLACAVELEKGFGGWKALCENL</sequence>
<dbReference type="Proteomes" id="UP001497382">
    <property type="component" value="Unassembled WGS sequence"/>
</dbReference>
<dbReference type="InterPro" id="IPR023631">
    <property type="entry name" value="Amidase_dom"/>
</dbReference>
<evidence type="ECO:0000313" key="2">
    <source>
        <dbReference type="EMBL" id="CAL1260760.1"/>
    </source>
</evidence>
<comment type="caution">
    <text evidence="2">The sequence shown here is derived from an EMBL/GenBank/DDBJ whole genome shotgun (WGS) entry which is preliminary data.</text>
</comment>
<dbReference type="InterPro" id="IPR052739">
    <property type="entry name" value="FAAH2"/>
</dbReference>
<reference evidence="2 3" key="1">
    <citation type="submission" date="2024-04" db="EMBL/GenBank/DDBJ databases">
        <authorList>
            <person name="Rising A."/>
            <person name="Reimegard J."/>
            <person name="Sonavane S."/>
            <person name="Akerstrom W."/>
            <person name="Nylinder S."/>
            <person name="Hedman E."/>
            <person name="Kallberg Y."/>
        </authorList>
    </citation>
    <scope>NUCLEOTIDE SEQUENCE [LARGE SCALE GENOMIC DNA]</scope>
</reference>
<feature type="domain" description="Amidase" evidence="1">
    <location>
        <begin position="84"/>
        <end position="163"/>
    </location>
</feature>
<feature type="non-terminal residue" evidence="2">
    <location>
        <position position="1"/>
    </location>
</feature>
<evidence type="ECO:0000259" key="1">
    <source>
        <dbReference type="Pfam" id="PF01425"/>
    </source>
</evidence>
<dbReference type="EMBL" id="CAXIEN010000001">
    <property type="protein sequence ID" value="CAL1260760.1"/>
    <property type="molecule type" value="Genomic_DNA"/>
</dbReference>
<name>A0AAV1YPA8_9ARAC</name>
<dbReference type="Pfam" id="PF01425">
    <property type="entry name" value="Amidase"/>
    <property type="match status" value="2"/>
</dbReference>
<gene>
    <name evidence="2" type="ORF">LARSCL_LOCUS24</name>
</gene>